<evidence type="ECO:0000256" key="2">
    <source>
        <dbReference type="ARBA" id="ARBA00022475"/>
    </source>
</evidence>
<feature type="transmembrane region" description="Helical" evidence="6">
    <location>
        <begin position="12"/>
        <end position="32"/>
    </location>
</feature>
<accession>A0AAE3AGL6</accession>
<feature type="transmembrane region" description="Helical" evidence="6">
    <location>
        <begin position="165"/>
        <end position="191"/>
    </location>
</feature>
<dbReference type="InterPro" id="IPR051461">
    <property type="entry name" value="UPF0750_membrane"/>
</dbReference>
<evidence type="ECO:0000256" key="3">
    <source>
        <dbReference type="ARBA" id="ARBA00022692"/>
    </source>
</evidence>
<protein>
    <submittedName>
        <fullName evidence="8">YitT family protein</fullName>
    </submittedName>
</protein>
<evidence type="ECO:0000259" key="7">
    <source>
        <dbReference type="Pfam" id="PF10035"/>
    </source>
</evidence>
<sequence>MLDKLVHNRWPRVGAALFGSLLLALAINLFIVPQHLYTSGLLGLCQVIRTLLDTKLGIRFSNFDLAGTLYLLANLPLLLLAYKTMGRTFVVKLALCTVSNSLFLSIIPIPAEPIIPDMLTSCLVGGILAGFSNGLVLTCGASCGGLDILGLYLSKKGRGFTVGKFSLLFNAALYTLCLILFSAPTAIYSAIYTVFNALFVDRVHQQNITTQVLIVTKLRDLEPFWELGRKMDRGITYWTGHGAYTGDEVQILCICLSKYEIETLQQEVQKIDSHAFFMMQEGVHTRGNFKRHLNP</sequence>
<name>A0AAE3AGL6_9FIRM</name>
<dbReference type="EMBL" id="JAJEPW010000031">
    <property type="protein sequence ID" value="MCC2129925.1"/>
    <property type="molecule type" value="Genomic_DNA"/>
</dbReference>
<dbReference type="PANTHER" id="PTHR33545:SF5">
    <property type="entry name" value="UPF0750 MEMBRANE PROTEIN YITT"/>
    <property type="match status" value="1"/>
</dbReference>
<dbReference type="Gene3D" id="3.30.70.120">
    <property type="match status" value="1"/>
</dbReference>
<dbReference type="PANTHER" id="PTHR33545">
    <property type="entry name" value="UPF0750 MEMBRANE PROTEIN YITT-RELATED"/>
    <property type="match status" value="1"/>
</dbReference>
<comment type="subcellular location">
    <subcellularLocation>
        <location evidence="1">Cell membrane</location>
        <topology evidence="1">Multi-pass membrane protein</topology>
    </subcellularLocation>
</comment>
<dbReference type="AlphaFoldDB" id="A0AAE3AGL6"/>
<keyword evidence="3 6" id="KW-0812">Transmembrane</keyword>
<dbReference type="InterPro" id="IPR015867">
    <property type="entry name" value="N-reg_PII/ATP_PRibTrfase_C"/>
</dbReference>
<feature type="transmembrane region" description="Helical" evidence="6">
    <location>
        <begin position="65"/>
        <end position="82"/>
    </location>
</feature>
<keyword evidence="5 6" id="KW-0472">Membrane</keyword>
<feature type="domain" description="DUF2179" evidence="7">
    <location>
        <begin position="233"/>
        <end position="287"/>
    </location>
</feature>
<evidence type="ECO:0000256" key="6">
    <source>
        <dbReference type="SAM" id="Phobius"/>
    </source>
</evidence>
<dbReference type="GO" id="GO:0005886">
    <property type="term" value="C:plasma membrane"/>
    <property type="evidence" value="ECO:0007669"/>
    <property type="project" value="UniProtKB-SubCell"/>
</dbReference>
<dbReference type="InterPro" id="IPR019264">
    <property type="entry name" value="DUF2179"/>
</dbReference>
<dbReference type="Proteomes" id="UP001199319">
    <property type="component" value="Unassembled WGS sequence"/>
</dbReference>
<evidence type="ECO:0000256" key="5">
    <source>
        <dbReference type="ARBA" id="ARBA00023136"/>
    </source>
</evidence>
<proteinExistence type="predicted"/>
<keyword evidence="9" id="KW-1185">Reference proteome</keyword>
<gene>
    <name evidence="8" type="ORF">LKD37_10440</name>
</gene>
<keyword evidence="4 6" id="KW-1133">Transmembrane helix</keyword>
<dbReference type="PIRSF" id="PIRSF006483">
    <property type="entry name" value="Membrane_protein_YitT"/>
    <property type="match status" value="1"/>
</dbReference>
<dbReference type="RefSeq" id="WP_302929167.1">
    <property type="nucleotide sequence ID" value="NZ_JAJEPW010000031.1"/>
</dbReference>
<comment type="caution">
    <text evidence="8">The sequence shown here is derived from an EMBL/GenBank/DDBJ whole genome shotgun (WGS) entry which is preliminary data.</text>
</comment>
<evidence type="ECO:0000256" key="1">
    <source>
        <dbReference type="ARBA" id="ARBA00004651"/>
    </source>
</evidence>
<organism evidence="8 9">
    <name type="scientific">Brotocaccenecus cirricatena</name>
    <dbReference type="NCBI Taxonomy" id="3064195"/>
    <lineage>
        <taxon>Bacteria</taxon>
        <taxon>Bacillati</taxon>
        <taxon>Bacillota</taxon>
        <taxon>Clostridia</taxon>
        <taxon>Eubacteriales</taxon>
        <taxon>Oscillospiraceae</taxon>
        <taxon>Brotocaccenecus</taxon>
    </lineage>
</organism>
<keyword evidence="2" id="KW-1003">Cell membrane</keyword>
<evidence type="ECO:0000256" key="4">
    <source>
        <dbReference type="ARBA" id="ARBA00022989"/>
    </source>
</evidence>
<evidence type="ECO:0000313" key="8">
    <source>
        <dbReference type="EMBL" id="MCC2129925.1"/>
    </source>
</evidence>
<feature type="transmembrane region" description="Helical" evidence="6">
    <location>
        <begin position="131"/>
        <end position="153"/>
    </location>
</feature>
<dbReference type="Pfam" id="PF10035">
    <property type="entry name" value="DUF2179"/>
    <property type="match status" value="1"/>
</dbReference>
<dbReference type="Pfam" id="PF02588">
    <property type="entry name" value="YitT_membrane"/>
    <property type="match status" value="1"/>
</dbReference>
<evidence type="ECO:0000313" key="9">
    <source>
        <dbReference type="Proteomes" id="UP001199319"/>
    </source>
</evidence>
<dbReference type="InterPro" id="IPR003740">
    <property type="entry name" value="YitT"/>
</dbReference>
<feature type="transmembrane region" description="Helical" evidence="6">
    <location>
        <begin position="89"/>
        <end position="111"/>
    </location>
</feature>
<reference evidence="8" key="1">
    <citation type="submission" date="2021-10" db="EMBL/GenBank/DDBJ databases">
        <title>Anaerobic single-cell dispensing facilitates the cultivation of human gut bacteria.</title>
        <authorList>
            <person name="Afrizal A."/>
        </authorList>
    </citation>
    <scope>NUCLEOTIDE SEQUENCE</scope>
    <source>
        <strain evidence="8">CLA-AA-H272</strain>
    </source>
</reference>